<gene>
    <name evidence="7" type="ORF">GCM10009550_23190</name>
</gene>
<evidence type="ECO:0000256" key="2">
    <source>
        <dbReference type="ARBA" id="ARBA00023015"/>
    </source>
</evidence>
<dbReference type="SUPFAM" id="SSF48498">
    <property type="entry name" value="Tetracyclin repressor-like, C-terminal domain"/>
    <property type="match status" value="1"/>
</dbReference>
<evidence type="ECO:0000256" key="4">
    <source>
        <dbReference type="ARBA" id="ARBA00023163"/>
    </source>
</evidence>
<accession>A0ABN1QUK8</accession>
<evidence type="ECO:0000256" key="5">
    <source>
        <dbReference type="PROSITE-ProRule" id="PRU00335"/>
    </source>
</evidence>
<dbReference type="Pfam" id="PF13977">
    <property type="entry name" value="TetR_C_6"/>
    <property type="match status" value="1"/>
</dbReference>
<organism evidence="7 8">
    <name type="scientific">Actinocorallia libanotica</name>
    <dbReference type="NCBI Taxonomy" id="46162"/>
    <lineage>
        <taxon>Bacteria</taxon>
        <taxon>Bacillati</taxon>
        <taxon>Actinomycetota</taxon>
        <taxon>Actinomycetes</taxon>
        <taxon>Streptosporangiales</taxon>
        <taxon>Thermomonosporaceae</taxon>
        <taxon>Actinocorallia</taxon>
    </lineage>
</organism>
<evidence type="ECO:0000256" key="1">
    <source>
        <dbReference type="ARBA" id="ARBA00022491"/>
    </source>
</evidence>
<dbReference type="InterPro" id="IPR036271">
    <property type="entry name" value="Tet_transcr_reg_TetR-rel_C_sf"/>
</dbReference>
<dbReference type="PRINTS" id="PR00455">
    <property type="entry name" value="HTHTETR"/>
</dbReference>
<evidence type="ECO:0000256" key="3">
    <source>
        <dbReference type="ARBA" id="ARBA00023125"/>
    </source>
</evidence>
<evidence type="ECO:0000313" key="8">
    <source>
        <dbReference type="Proteomes" id="UP001500665"/>
    </source>
</evidence>
<keyword evidence="4" id="KW-0804">Transcription</keyword>
<keyword evidence="8" id="KW-1185">Reference proteome</keyword>
<dbReference type="RefSeq" id="WP_344239742.1">
    <property type="nucleotide sequence ID" value="NZ_BAAAHH010000007.1"/>
</dbReference>
<keyword evidence="3 5" id="KW-0238">DNA-binding</keyword>
<dbReference type="InterPro" id="IPR039538">
    <property type="entry name" value="BetI_C"/>
</dbReference>
<dbReference type="Gene3D" id="1.10.357.10">
    <property type="entry name" value="Tetracycline Repressor, domain 2"/>
    <property type="match status" value="1"/>
</dbReference>
<feature type="domain" description="HTH tetR-type" evidence="6">
    <location>
        <begin position="10"/>
        <end position="70"/>
    </location>
</feature>
<name>A0ABN1QUK8_9ACTN</name>
<protein>
    <recommendedName>
        <fullName evidence="6">HTH tetR-type domain-containing protein</fullName>
    </recommendedName>
</protein>
<dbReference type="InterPro" id="IPR050109">
    <property type="entry name" value="HTH-type_TetR-like_transc_reg"/>
</dbReference>
<keyword evidence="2" id="KW-0805">Transcription regulation</keyword>
<dbReference type="PANTHER" id="PTHR30055">
    <property type="entry name" value="HTH-TYPE TRANSCRIPTIONAL REGULATOR RUTR"/>
    <property type="match status" value="1"/>
</dbReference>
<dbReference type="Proteomes" id="UP001500665">
    <property type="component" value="Unassembled WGS sequence"/>
</dbReference>
<evidence type="ECO:0000313" key="7">
    <source>
        <dbReference type="EMBL" id="GAA0947594.1"/>
    </source>
</evidence>
<sequence>MRTVDPAKHAARRRHILDAAAEVFASKGFEATTVAEICRAAGVGSGTLFHYFPDKGAIFRELFREDHERILAELAALDDTDPAAAFWTVVDLLARDVADPAAGGLVIALLGRLPLDPELAGVLVAADEAVQARLAVLLTRLQREGRVDPDLPAAHAARWVGTVTDGLYLRCGDPGFDAERELETLRTVLTRFLFR</sequence>
<dbReference type="InterPro" id="IPR001647">
    <property type="entry name" value="HTH_TetR"/>
</dbReference>
<dbReference type="Pfam" id="PF00440">
    <property type="entry name" value="TetR_N"/>
    <property type="match status" value="1"/>
</dbReference>
<dbReference type="PROSITE" id="PS50977">
    <property type="entry name" value="HTH_TETR_2"/>
    <property type="match status" value="1"/>
</dbReference>
<proteinExistence type="predicted"/>
<reference evidence="7 8" key="1">
    <citation type="journal article" date="2019" name="Int. J. Syst. Evol. Microbiol.">
        <title>The Global Catalogue of Microorganisms (GCM) 10K type strain sequencing project: providing services to taxonomists for standard genome sequencing and annotation.</title>
        <authorList>
            <consortium name="The Broad Institute Genomics Platform"/>
            <consortium name="The Broad Institute Genome Sequencing Center for Infectious Disease"/>
            <person name="Wu L."/>
            <person name="Ma J."/>
        </authorList>
    </citation>
    <scope>NUCLEOTIDE SEQUENCE [LARGE SCALE GENOMIC DNA]</scope>
    <source>
        <strain evidence="7 8">JCM 10696</strain>
    </source>
</reference>
<dbReference type="PROSITE" id="PS01081">
    <property type="entry name" value="HTH_TETR_1"/>
    <property type="match status" value="1"/>
</dbReference>
<dbReference type="EMBL" id="BAAAHH010000007">
    <property type="protein sequence ID" value="GAA0947594.1"/>
    <property type="molecule type" value="Genomic_DNA"/>
</dbReference>
<dbReference type="InterPro" id="IPR023772">
    <property type="entry name" value="DNA-bd_HTH_TetR-type_CS"/>
</dbReference>
<dbReference type="SUPFAM" id="SSF46689">
    <property type="entry name" value="Homeodomain-like"/>
    <property type="match status" value="1"/>
</dbReference>
<comment type="caution">
    <text evidence="7">The sequence shown here is derived from an EMBL/GenBank/DDBJ whole genome shotgun (WGS) entry which is preliminary data.</text>
</comment>
<feature type="DNA-binding region" description="H-T-H motif" evidence="5">
    <location>
        <begin position="33"/>
        <end position="52"/>
    </location>
</feature>
<keyword evidence="1" id="KW-0678">Repressor</keyword>
<dbReference type="InterPro" id="IPR009057">
    <property type="entry name" value="Homeodomain-like_sf"/>
</dbReference>
<evidence type="ECO:0000259" key="6">
    <source>
        <dbReference type="PROSITE" id="PS50977"/>
    </source>
</evidence>
<dbReference type="PANTHER" id="PTHR30055:SF234">
    <property type="entry name" value="HTH-TYPE TRANSCRIPTIONAL REGULATOR BETI"/>
    <property type="match status" value="1"/>
</dbReference>